<dbReference type="EMBL" id="ADLK01000005">
    <property type="protein sequence ID" value="KMW23705.1"/>
    <property type="molecule type" value="Genomic_DNA"/>
</dbReference>
<reference evidence="1 2" key="1">
    <citation type="submission" date="2011-04" db="EMBL/GenBank/DDBJ databases">
        <title>The Genome Sequence of Clostridium citroniae WAL-19142.</title>
        <authorList>
            <consortium name="The Broad Institute Genome Sequencing Platform"/>
            <person name="Earl A."/>
            <person name="Ward D."/>
            <person name="Feldgarden M."/>
            <person name="Gevers D."/>
            <person name="Warren Y.A."/>
            <person name="Tyrrell K.L."/>
            <person name="Citron D.M."/>
            <person name="Goldstein E.J."/>
            <person name="Daigneault M."/>
            <person name="Allen-Vercoe E."/>
            <person name="Young S.K."/>
            <person name="Zeng Q."/>
            <person name="Gargeya S."/>
            <person name="Fitzgerald M."/>
            <person name="Haas B."/>
            <person name="Abouelleil A."/>
            <person name="Alvarado L."/>
            <person name="Arachchi H.M."/>
            <person name="Berlin A."/>
            <person name="Brown A."/>
            <person name="Chapman S.B."/>
            <person name="Chen Z."/>
            <person name="Dunbar C."/>
            <person name="Freedman E."/>
            <person name="Gearin G."/>
            <person name="Gellesch M."/>
            <person name="Goldberg J."/>
            <person name="Griggs A."/>
            <person name="Gujja S."/>
            <person name="Heilman E.R."/>
            <person name="Heiman D."/>
            <person name="Howarth C."/>
            <person name="Larson L."/>
            <person name="Lui A."/>
            <person name="MacDonald P.J."/>
            <person name="Mehta T."/>
            <person name="Montmayeur A."/>
            <person name="Murphy C."/>
            <person name="Neiman D."/>
            <person name="Pearson M."/>
            <person name="Priest M."/>
            <person name="Roberts A."/>
            <person name="Saif S."/>
            <person name="Shea T."/>
            <person name="Shenoy N."/>
            <person name="Sisk P."/>
            <person name="Stolte C."/>
            <person name="Sykes S."/>
            <person name="White J."/>
            <person name="Yandava C."/>
            <person name="Wortman J."/>
            <person name="Nusbaum C."/>
            <person name="Birren B."/>
        </authorList>
    </citation>
    <scope>NUCLEOTIDE SEQUENCE [LARGE SCALE GENOMIC DNA]</scope>
    <source>
        <strain evidence="1 2">WAL-19142</strain>
    </source>
</reference>
<gene>
    <name evidence="1" type="ORF">HMPREF9470_00921</name>
</gene>
<dbReference type="Proteomes" id="UP000037392">
    <property type="component" value="Unassembled WGS sequence"/>
</dbReference>
<protein>
    <submittedName>
        <fullName evidence="1">Uncharacterized protein</fullName>
    </submittedName>
</protein>
<evidence type="ECO:0000313" key="2">
    <source>
        <dbReference type="Proteomes" id="UP000037392"/>
    </source>
</evidence>
<evidence type="ECO:0000313" key="1">
    <source>
        <dbReference type="EMBL" id="KMW23705.1"/>
    </source>
</evidence>
<sequence length="52" mass="5947">MWFAYGLMWFSTALAACAGMYFTHSAWCLWVFIFPACVKMAQGEKGEDSQKK</sequence>
<comment type="caution">
    <text evidence="1">The sequence shown here is derived from an EMBL/GenBank/DDBJ whole genome shotgun (WGS) entry which is preliminary data.</text>
</comment>
<accession>A0A0J9F624</accession>
<organism evidence="1 2">
    <name type="scientific">[Clostridium] citroniae WAL-19142</name>
    <dbReference type="NCBI Taxonomy" id="742734"/>
    <lineage>
        <taxon>Bacteria</taxon>
        <taxon>Bacillati</taxon>
        <taxon>Bacillota</taxon>
        <taxon>Clostridia</taxon>
        <taxon>Lachnospirales</taxon>
        <taxon>Lachnospiraceae</taxon>
        <taxon>Enterocloster</taxon>
    </lineage>
</organism>
<proteinExistence type="predicted"/>
<dbReference type="PATRIC" id="fig|742734.4.peg.977"/>
<dbReference type="AlphaFoldDB" id="A0A0J9F624"/>
<name>A0A0J9F624_9FIRM</name>